<accession>A0A3F2Y8P6</accession>
<dbReference type="OMA" id="INEVANW"/>
<name>A0A3F2Y8P6_DEKBR</name>
<evidence type="ECO:0000313" key="3">
    <source>
        <dbReference type="Proteomes" id="UP000478008"/>
    </source>
</evidence>
<protein>
    <submittedName>
        <fullName evidence="2">DEBR0S6_08856g1_1</fullName>
    </submittedName>
</protein>
<keyword evidence="1" id="KW-0812">Transmembrane</keyword>
<dbReference type="EMBL" id="CABFWN010000006">
    <property type="protein sequence ID" value="VUG20141.1"/>
    <property type="molecule type" value="Genomic_DNA"/>
</dbReference>
<sequence>MTTRRSSAHVSTIKRILKHEFGDDVLESENRTHFHRGNLLQVRNLSYIFHSKRTVTLFVCYITFMVSQLILSYIGLLYFEVENRPVIFVVYQIYCIISCYFFPLVISSAVDDSIERPFEDIAQELRACRVLAISIFAQGAGLILGIWATSAIFRGNVRFTLIDWDFTRNESTRIDVTNFLRFYQLLMLNLSVMTFIAAVSNWWTTKQRVERYFNRIGSTQEPLSMFMDEGNFYQDYLKTRRGSTYRITR</sequence>
<feature type="transmembrane region" description="Helical" evidence="1">
    <location>
        <begin position="55"/>
        <end position="79"/>
    </location>
</feature>
<evidence type="ECO:0000256" key="1">
    <source>
        <dbReference type="SAM" id="Phobius"/>
    </source>
</evidence>
<keyword evidence="3" id="KW-1185">Reference proteome</keyword>
<keyword evidence="1" id="KW-1133">Transmembrane helix</keyword>
<feature type="transmembrane region" description="Helical" evidence="1">
    <location>
        <begin position="182"/>
        <end position="203"/>
    </location>
</feature>
<gene>
    <name evidence="2" type="ORF">DEBR0S6_08856G</name>
</gene>
<proteinExistence type="predicted"/>
<dbReference type="Proteomes" id="UP000478008">
    <property type="component" value="Unassembled WGS sequence"/>
</dbReference>
<dbReference type="AlphaFoldDB" id="A0A3F2Y8P6"/>
<feature type="transmembrane region" description="Helical" evidence="1">
    <location>
        <begin position="130"/>
        <end position="153"/>
    </location>
</feature>
<reference evidence="2 3" key="1">
    <citation type="submission" date="2019-07" db="EMBL/GenBank/DDBJ databases">
        <authorList>
            <person name="Friedrich A."/>
            <person name="Schacherer J."/>
        </authorList>
    </citation>
    <scope>NUCLEOTIDE SEQUENCE [LARGE SCALE GENOMIC DNA]</scope>
</reference>
<evidence type="ECO:0000313" key="2">
    <source>
        <dbReference type="EMBL" id="VUG20141.1"/>
    </source>
</evidence>
<dbReference type="STRING" id="5007.A0A3F2Y8P6"/>
<organism evidence="2 3">
    <name type="scientific">Dekkera bruxellensis</name>
    <name type="common">Brettanomyces custersii</name>
    <dbReference type="NCBI Taxonomy" id="5007"/>
    <lineage>
        <taxon>Eukaryota</taxon>
        <taxon>Fungi</taxon>
        <taxon>Dikarya</taxon>
        <taxon>Ascomycota</taxon>
        <taxon>Saccharomycotina</taxon>
        <taxon>Pichiomycetes</taxon>
        <taxon>Pichiales</taxon>
        <taxon>Pichiaceae</taxon>
        <taxon>Brettanomyces</taxon>
    </lineage>
</organism>
<keyword evidence="1" id="KW-0472">Membrane</keyword>
<feature type="transmembrane region" description="Helical" evidence="1">
    <location>
        <begin position="91"/>
        <end position="110"/>
    </location>
</feature>